<proteinExistence type="predicted"/>
<evidence type="ECO:0000313" key="2">
    <source>
        <dbReference type="EMBL" id="PMM64849.1"/>
    </source>
</evidence>
<dbReference type="RefSeq" id="WP_102551106.1">
    <property type="nucleotide sequence ID" value="NZ_MCZF01000022.1"/>
</dbReference>
<dbReference type="EMBL" id="MCZF01000022">
    <property type="protein sequence ID" value="PMM64849.1"/>
    <property type="molecule type" value="Genomic_DNA"/>
</dbReference>
<evidence type="ECO:0000256" key="1">
    <source>
        <dbReference type="SAM" id="SignalP"/>
    </source>
</evidence>
<reference evidence="3" key="1">
    <citation type="submission" date="2016-07" db="EMBL/GenBank/DDBJ databases">
        <title>Nontailed viruses are major unrecognized killers of bacteria in the ocean.</title>
        <authorList>
            <person name="Kauffman K."/>
            <person name="Hussain F."/>
            <person name="Yang J."/>
            <person name="Arevalo P."/>
            <person name="Brown J."/>
            <person name="Cutler M."/>
            <person name="Kelly L."/>
            <person name="Polz M.F."/>
        </authorList>
    </citation>
    <scope>NUCLEOTIDE SEQUENCE [LARGE SCALE GENOMIC DNA]</scope>
    <source>
        <strain evidence="3">10N.261.48.B5</strain>
    </source>
</reference>
<keyword evidence="1" id="KW-0732">Signal</keyword>
<accession>A0A2N7JXN6</accession>
<feature type="signal peptide" evidence="1">
    <location>
        <begin position="1"/>
        <end position="21"/>
    </location>
</feature>
<name>A0A2N7JXN6_VIBSP</name>
<comment type="caution">
    <text evidence="2">The sequence shown here is derived from an EMBL/GenBank/DDBJ whole genome shotgun (WGS) entry which is preliminary data.</text>
</comment>
<protein>
    <submittedName>
        <fullName evidence="2">Uncharacterized protein</fullName>
    </submittedName>
</protein>
<feature type="chain" id="PRO_5014931528" evidence="1">
    <location>
        <begin position="22"/>
        <end position="146"/>
    </location>
</feature>
<organism evidence="2 3">
    <name type="scientific">Vibrio splendidus</name>
    <dbReference type="NCBI Taxonomy" id="29497"/>
    <lineage>
        <taxon>Bacteria</taxon>
        <taxon>Pseudomonadati</taxon>
        <taxon>Pseudomonadota</taxon>
        <taxon>Gammaproteobacteria</taxon>
        <taxon>Vibrionales</taxon>
        <taxon>Vibrionaceae</taxon>
        <taxon>Vibrio</taxon>
    </lineage>
</organism>
<dbReference type="AlphaFoldDB" id="A0A2N7JXN6"/>
<evidence type="ECO:0000313" key="3">
    <source>
        <dbReference type="Proteomes" id="UP000235533"/>
    </source>
</evidence>
<sequence length="146" mass="15696">MKKFMLILTVLSSALVHTAFAKVTIEDGYKSESSYYESVKKNQAEYEKDLYEGLKDPQNGASTPENLEYVGSGITRLSKTGFYVIDANASGNRTTSSIFVPSLSGTYYGTSGSTSNSALGVKVVNGVLSGHGRVTTPTITAIYRLK</sequence>
<gene>
    <name evidence="2" type="ORF">BCT54_17295</name>
</gene>
<dbReference type="Proteomes" id="UP000235533">
    <property type="component" value="Unassembled WGS sequence"/>
</dbReference>